<keyword evidence="1" id="KW-0812">Transmembrane</keyword>
<evidence type="ECO:0000313" key="2">
    <source>
        <dbReference type="EMBL" id="MDQ9170230.1"/>
    </source>
</evidence>
<comment type="caution">
    <text evidence="2">The sequence shown here is derived from an EMBL/GenBank/DDBJ whole genome shotgun (WGS) entry which is preliminary data.</text>
</comment>
<organism evidence="2 3">
    <name type="scientific">Keguizhuia sedimenti</name>
    <dbReference type="NCBI Taxonomy" id="3064264"/>
    <lineage>
        <taxon>Bacteria</taxon>
        <taxon>Pseudomonadati</taxon>
        <taxon>Pseudomonadota</taxon>
        <taxon>Betaproteobacteria</taxon>
        <taxon>Burkholderiales</taxon>
        <taxon>Oxalobacteraceae</taxon>
        <taxon>Keguizhuia</taxon>
    </lineage>
</organism>
<keyword evidence="1" id="KW-0472">Membrane</keyword>
<gene>
    <name evidence="2" type="ORF">Q8A64_07355</name>
</gene>
<feature type="transmembrane region" description="Helical" evidence="1">
    <location>
        <begin position="7"/>
        <end position="28"/>
    </location>
</feature>
<evidence type="ECO:0000313" key="3">
    <source>
        <dbReference type="Proteomes" id="UP001225596"/>
    </source>
</evidence>
<dbReference type="Proteomes" id="UP001225596">
    <property type="component" value="Unassembled WGS sequence"/>
</dbReference>
<protein>
    <submittedName>
        <fullName evidence="2">Type II secretion system protein</fullName>
    </submittedName>
</protein>
<evidence type="ECO:0000256" key="1">
    <source>
        <dbReference type="SAM" id="Phobius"/>
    </source>
</evidence>
<reference evidence="2 3" key="1">
    <citation type="submission" date="2023-08" db="EMBL/GenBank/DDBJ databases">
        <title>Oxalobacteraceae gen .nov., isolated from river sludge outside the plant.</title>
        <authorList>
            <person name="Zhao S.Y."/>
        </authorList>
    </citation>
    <scope>NUCLEOTIDE SEQUENCE [LARGE SCALE GENOMIC DNA]</scope>
    <source>
        <strain evidence="2 3">R-40</strain>
    </source>
</reference>
<dbReference type="RefSeq" id="WP_338436159.1">
    <property type="nucleotide sequence ID" value="NZ_JAUYVH010000003.1"/>
</dbReference>
<dbReference type="InterPro" id="IPR045584">
    <property type="entry name" value="Pilin-like"/>
</dbReference>
<dbReference type="SUPFAM" id="SSF54523">
    <property type="entry name" value="Pili subunits"/>
    <property type="match status" value="1"/>
</dbReference>
<keyword evidence="3" id="KW-1185">Reference proteome</keyword>
<accession>A0ABU1BMK8</accession>
<name>A0ABU1BMK8_9BURK</name>
<dbReference type="Gene3D" id="3.30.700.10">
    <property type="entry name" value="Glycoprotein, Type 4 Pilin"/>
    <property type="match status" value="1"/>
</dbReference>
<sequence length="173" mass="19581">MLKFLRNLLLMEVLIAVTVVGIFAAVLLNRLSYYQEKAEKANMELTISSIRSALRMRLAGMMIQGATKRYGEVAEDNPMDWLEHKPGNYGGLLTASRNLKEIKGNWFYDPASKSLIYWVKHGDHFRPDSANEKKVRLKIVLIHENGDPASAEANRVAGARIMLAEPYLWFSPS</sequence>
<dbReference type="EMBL" id="JAUYVH010000003">
    <property type="protein sequence ID" value="MDQ9170230.1"/>
    <property type="molecule type" value="Genomic_DNA"/>
</dbReference>
<proteinExistence type="predicted"/>
<keyword evidence="1" id="KW-1133">Transmembrane helix</keyword>